<dbReference type="AlphaFoldDB" id="A0A3Q1GWL1"/>
<dbReference type="Ensembl" id="ENSAPOT00000029742.1">
    <property type="protein sequence ID" value="ENSAPOP00000034184.1"/>
    <property type="gene ID" value="ENSAPOG00000023254.1"/>
</dbReference>
<keyword evidence="3" id="KW-1185">Reference proteome</keyword>
<dbReference type="PANTHER" id="PTHR36686:SF1">
    <property type="entry name" value="SYNAPTONEMAL COMPLEX CENTRAL ELEMENT PROTEIN 3"/>
    <property type="match status" value="1"/>
</dbReference>
<proteinExistence type="predicted"/>
<evidence type="ECO:0000256" key="1">
    <source>
        <dbReference type="SAM" id="Coils"/>
    </source>
</evidence>
<dbReference type="GO" id="GO:0007283">
    <property type="term" value="P:spermatogenesis"/>
    <property type="evidence" value="ECO:0007669"/>
    <property type="project" value="InterPro"/>
</dbReference>
<dbReference type="GO" id="GO:0007131">
    <property type="term" value="P:reciprocal meiotic recombination"/>
    <property type="evidence" value="ECO:0007669"/>
    <property type="project" value="InterPro"/>
</dbReference>
<organism evidence="2 3">
    <name type="scientific">Acanthochromis polyacanthus</name>
    <name type="common">spiny chromis</name>
    <dbReference type="NCBI Taxonomy" id="80966"/>
    <lineage>
        <taxon>Eukaryota</taxon>
        <taxon>Metazoa</taxon>
        <taxon>Chordata</taxon>
        <taxon>Craniata</taxon>
        <taxon>Vertebrata</taxon>
        <taxon>Euteleostomi</taxon>
        <taxon>Actinopterygii</taxon>
        <taxon>Neopterygii</taxon>
        <taxon>Teleostei</taxon>
        <taxon>Neoteleostei</taxon>
        <taxon>Acanthomorphata</taxon>
        <taxon>Ovalentaria</taxon>
        <taxon>Pomacentridae</taxon>
        <taxon>Acanthochromis</taxon>
    </lineage>
</organism>
<dbReference type="GO" id="GO:0007130">
    <property type="term" value="P:synaptonemal complex assembly"/>
    <property type="evidence" value="ECO:0007669"/>
    <property type="project" value="InterPro"/>
</dbReference>
<dbReference type="GeneTree" id="ENSGT00940000176934"/>
<protein>
    <recommendedName>
        <fullName evidence="4">Synaptonemal complex central element protein 3</fullName>
    </recommendedName>
</protein>
<evidence type="ECO:0000313" key="3">
    <source>
        <dbReference type="Proteomes" id="UP000257200"/>
    </source>
</evidence>
<dbReference type="InParanoid" id="A0A3Q1GWL1"/>
<dbReference type="Proteomes" id="UP000257200">
    <property type="component" value="Unplaced"/>
</dbReference>
<reference evidence="2" key="1">
    <citation type="submission" date="2025-08" db="UniProtKB">
        <authorList>
            <consortium name="Ensembl"/>
        </authorList>
    </citation>
    <scope>IDENTIFICATION</scope>
</reference>
<dbReference type="PANTHER" id="PTHR36686">
    <property type="entry name" value="SYNAPTONEMAL COMPLEX CENTRAL ELEMENT PROTEIN 3"/>
    <property type="match status" value="1"/>
</dbReference>
<dbReference type="FunCoup" id="A0A3Q1GWL1">
    <property type="interactions" value="628"/>
</dbReference>
<accession>A0A3Q1GWL1</accession>
<feature type="coiled-coil region" evidence="1">
    <location>
        <begin position="15"/>
        <end position="42"/>
    </location>
</feature>
<dbReference type="STRING" id="80966.ENSAPOP00000034184"/>
<keyword evidence="1" id="KW-0175">Coiled coil</keyword>
<name>A0A3Q1GWL1_9TELE</name>
<evidence type="ECO:0000313" key="2">
    <source>
        <dbReference type="Ensembl" id="ENSAPOP00000034184.1"/>
    </source>
</evidence>
<sequence length="87" mass="10100">MVDSPSSHELPRSSNDNLLELNKDLERMIEEAENMSVQLTWMAYDMVVLRTRPELTDAIKQLEEAYHRCKYALDGDPDQKPEMDNTS</sequence>
<dbReference type="InterPro" id="IPR028145">
    <property type="entry name" value="Synaptonemal_3"/>
</dbReference>
<evidence type="ECO:0008006" key="4">
    <source>
        <dbReference type="Google" id="ProtNLM"/>
    </source>
</evidence>
<reference evidence="2" key="2">
    <citation type="submission" date="2025-09" db="UniProtKB">
        <authorList>
            <consortium name="Ensembl"/>
        </authorList>
    </citation>
    <scope>IDENTIFICATION</scope>
</reference>
<dbReference type="Pfam" id="PF15191">
    <property type="entry name" value="Synaptonemal_3"/>
    <property type="match status" value="1"/>
</dbReference>